<keyword evidence="3" id="KW-1185">Reference proteome</keyword>
<evidence type="ECO:0000313" key="2">
    <source>
        <dbReference type="EMBL" id="KAK4448042.1"/>
    </source>
</evidence>
<evidence type="ECO:0000256" key="1">
    <source>
        <dbReference type="SAM" id="MobiDB-lite"/>
    </source>
</evidence>
<feature type="region of interest" description="Disordered" evidence="1">
    <location>
        <begin position="209"/>
        <end position="242"/>
    </location>
</feature>
<gene>
    <name evidence="2" type="ORF">QBC34DRAFT_118072</name>
</gene>
<dbReference type="EMBL" id="MU865945">
    <property type="protein sequence ID" value="KAK4448042.1"/>
    <property type="molecule type" value="Genomic_DNA"/>
</dbReference>
<dbReference type="Proteomes" id="UP001321760">
    <property type="component" value="Unassembled WGS sequence"/>
</dbReference>
<feature type="compositionally biased region" description="Polar residues" evidence="1">
    <location>
        <begin position="232"/>
        <end position="241"/>
    </location>
</feature>
<accession>A0AAV9GL03</accession>
<sequence>MSDNGTRQQLSSACVPEVGRRSNCSMNQGPRPKAAAVAEPHRQVARGGWLAKEKWTTRTPQVEPLHEVGHPSPIHLAQIKASDTTSAPRQLRRPSRSFLFIPTTCLKFGASRACHLTFPPRYPTAPIATMASHDEDLMPENTSGYKISQPKQSLADYQKMGMSTNAAVTSSTPVSVVHLPEFHDPRSPEAPAEGCNLERISVASKCSSGELSGKLRSSTRSPCPHRSDRTPKTQSTVSSLPTHVRGTQVAENASSTLPITLFSSPHITDDISFFPCGPRRANSQTFPTLVYLPSSLIYVFASSHSFTALHPTLSTRFTLTHYSWLASTSRACR</sequence>
<feature type="compositionally biased region" description="Polar residues" evidence="1">
    <location>
        <begin position="1"/>
        <end position="12"/>
    </location>
</feature>
<feature type="compositionally biased region" description="Polar residues" evidence="1">
    <location>
        <begin position="209"/>
        <end position="221"/>
    </location>
</feature>
<reference evidence="2" key="2">
    <citation type="submission" date="2023-05" db="EMBL/GenBank/DDBJ databases">
        <authorList>
            <consortium name="Lawrence Berkeley National Laboratory"/>
            <person name="Steindorff A."/>
            <person name="Hensen N."/>
            <person name="Bonometti L."/>
            <person name="Westerberg I."/>
            <person name="Brannstrom I.O."/>
            <person name="Guillou S."/>
            <person name="Cros-Aarteil S."/>
            <person name="Calhoun S."/>
            <person name="Haridas S."/>
            <person name="Kuo A."/>
            <person name="Mondo S."/>
            <person name="Pangilinan J."/>
            <person name="Riley R."/>
            <person name="Labutti K."/>
            <person name="Andreopoulos B."/>
            <person name="Lipzen A."/>
            <person name="Chen C."/>
            <person name="Yanf M."/>
            <person name="Daum C."/>
            <person name="Ng V."/>
            <person name="Clum A."/>
            <person name="Ohm R."/>
            <person name="Martin F."/>
            <person name="Silar P."/>
            <person name="Natvig D."/>
            <person name="Lalanne C."/>
            <person name="Gautier V."/>
            <person name="Ament-Velasquez S.L."/>
            <person name="Kruys A."/>
            <person name="Hutchinson M.I."/>
            <person name="Powell A.J."/>
            <person name="Barry K."/>
            <person name="Miller A.N."/>
            <person name="Grigoriev I.V."/>
            <person name="Debuchy R."/>
            <person name="Gladieux P."/>
            <person name="Thoren M.H."/>
            <person name="Johannesson H."/>
        </authorList>
    </citation>
    <scope>NUCLEOTIDE SEQUENCE</scope>
    <source>
        <strain evidence="2">PSN243</strain>
    </source>
</reference>
<protein>
    <submittedName>
        <fullName evidence="2">Uncharacterized protein</fullName>
    </submittedName>
</protein>
<name>A0AAV9GL03_9PEZI</name>
<reference evidence="2" key="1">
    <citation type="journal article" date="2023" name="Mol. Phylogenet. Evol.">
        <title>Genome-scale phylogeny and comparative genomics of the fungal order Sordariales.</title>
        <authorList>
            <person name="Hensen N."/>
            <person name="Bonometti L."/>
            <person name="Westerberg I."/>
            <person name="Brannstrom I.O."/>
            <person name="Guillou S."/>
            <person name="Cros-Aarteil S."/>
            <person name="Calhoun S."/>
            <person name="Haridas S."/>
            <person name="Kuo A."/>
            <person name="Mondo S."/>
            <person name="Pangilinan J."/>
            <person name="Riley R."/>
            <person name="LaButti K."/>
            <person name="Andreopoulos B."/>
            <person name="Lipzen A."/>
            <person name="Chen C."/>
            <person name="Yan M."/>
            <person name="Daum C."/>
            <person name="Ng V."/>
            <person name="Clum A."/>
            <person name="Steindorff A."/>
            <person name="Ohm R.A."/>
            <person name="Martin F."/>
            <person name="Silar P."/>
            <person name="Natvig D.O."/>
            <person name="Lalanne C."/>
            <person name="Gautier V."/>
            <person name="Ament-Velasquez S.L."/>
            <person name="Kruys A."/>
            <person name="Hutchinson M.I."/>
            <person name="Powell A.J."/>
            <person name="Barry K."/>
            <person name="Miller A.N."/>
            <person name="Grigoriev I.V."/>
            <person name="Debuchy R."/>
            <person name="Gladieux P."/>
            <person name="Hiltunen Thoren M."/>
            <person name="Johannesson H."/>
        </authorList>
    </citation>
    <scope>NUCLEOTIDE SEQUENCE</scope>
    <source>
        <strain evidence="2">PSN243</strain>
    </source>
</reference>
<comment type="caution">
    <text evidence="2">The sequence shown here is derived from an EMBL/GenBank/DDBJ whole genome shotgun (WGS) entry which is preliminary data.</text>
</comment>
<organism evidence="2 3">
    <name type="scientific">Podospora aff. communis PSN243</name>
    <dbReference type="NCBI Taxonomy" id="3040156"/>
    <lineage>
        <taxon>Eukaryota</taxon>
        <taxon>Fungi</taxon>
        <taxon>Dikarya</taxon>
        <taxon>Ascomycota</taxon>
        <taxon>Pezizomycotina</taxon>
        <taxon>Sordariomycetes</taxon>
        <taxon>Sordariomycetidae</taxon>
        <taxon>Sordariales</taxon>
        <taxon>Podosporaceae</taxon>
        <taxon>Podospora</taxon>
    </lineage>
</organism>
<dbReference type="AlphaFoldDB" id="A0AAV9GL03"/>
<proteinExistence type="predicted"/>
<feature type="region of interest" description="Disordered" evidence="1">
    <location>
        <begin position="1"/>
        <end position="41"/>
    </location>
</feature>
<evidence type="ECO:0000313" key="3">
    <source>
        <dbReference type="Proteomes" id="UP001321760"/>
    </source>
</evidence>